<dbReference type="Gene3D" id="3.40.630.10">
    <property type="entry name" value="Zn peptidases"/>
    <property type="match status" value="2"/>
</dbReference>
<keyword evidence="6" id="KW-0732">Signal</keyword>
<dbReference type="GO" id="GO:0005615">
    <property type="term" value="C:extracellular space"/>
    <property type="evidence" value="ECO:0007669"/>
    <property type="project" value="TreeGrafter"/>
</dbReference>
<keyword evidence="7" id="KW-0378">Hydrolase</keyword>
<feature type="domain" description="Peptidase M14" evidence="11">
    <location>
        <begin position="56"/>
        <end position="364"/>
    </location>
</feature>
<keyword evidence="5" id="KW-0479">Metal-binding</keyword>
<evidence type="ECO:0000256" key="5">
    <source>
        <dbReference type="ARBA" id="ARBA00022723"/>
    </source>
</evidence>
<dbReference type="PROSITE" id="PS00132">
    <property type="entry name" value="CARBOXYPEPT_ZN_1"/>
    <property type="match status" value="2"/>
</dbReference>
<dbReference type="AlphaFoldDB" id="T1J4X5"/>
<dbReference type="PROSITE" id="PS00133">
    <property type="entry name" value="CARBOXYPEPT_ZN_2"/>
    <property type="match status" value="1"/>
</dbReference>
<dbReference type="PhylomeDB" id="T1J4X5"/>
<organism evidence="12 13">
    <name type="scientific">Strigamia maritima</name>
    <name type="common">European centipede</name>
    <name type="synonym">Geophilus maritimus</name>
    <dbReference type="NCBI Taxonomy" id="126957"/>
    <lineage>
        <taxon>Eukaryota</taxon>
        <taxon>Metazoa</taxon>
        <taxon>Ecdysozoa</taxon>
        <taxon>Arthropoda</taxon>
        <taxon>Myriapoda</taxon>
        <taxon>Chilopoda</taxon>
        <taxon>Pleurostigmophora</taxon>
        <taxon>Geophilomorpha</taxon>
        <taxon>Linotaeniidae</taxon>
        <taxon>Strigamia</taxon>
    </lineage>
</organism>
<evidence type="ECO:0000256" key="10">
    <source>
        <dbReference type="PROSITE-ProRule" id="PRU01379"/>
    </source>
</evidence>
<dbReference type="GO" id="GO:0008270">
    <property type="term" value="F:zinc ion binding"/>
    <property type="evidence" value="ECO:0007669"/>
    <property type="project" value="InterPro"/>
</dbReference>
<dbReference type="Pfam" id="PF00246">
    <property type="entry name" value="Peptidase_M14"/>
    <property type="match status" value="2"/>
</dbReference>
<reference evidence="13" key="1">
    <citation type="submission" date="2011-05" db="EMBL/GenBank/DDBJ databases">
        <authorList>
            <person name="Richards S.R."/>
            <person name="Qu J."/>
            <person name="Jiang H."/>
            <person name="Jhangiani S.N."/>
            <person name="Agravi P."/>
            <person name="Goodspeed R."/>
            <person name="Gross S."/>
            <person name="Mandapat C."/>
            <person name="Jackson L."/>
            <person name="Mathew T."/>
            <person name="Pu L."/>
            <person name="Thornton R."/>
            <person name="Saada N."/>
            <person name="Wilczek-Boney K.B."/>
            <person name="Lee S."/>
            <person name="Kovar C."/>
            <person name="Wu Y."/>
            <person name="Scherer S.E."/>
            <person name="Worley K.C."/>
            <person name="Muzny D.M."/>
            <person name="Gibbs R."/>
        </authorList>
    </citation>
    <scope>NUCLEOTIDE SEQUENCE</scope>
    <source>
        <strain evidence="13">Brora</strain>
    </source>
</reference>
<dbReference type="HOGENOM" id="CLU_019326_0_1_1"/>
<evidence type="ECO:0000313" key="13">
    <source>
        <dbReference type="Proteomes" id="UP000014500"/>
    </source>
</evidence>
<evidence type="ECO:0000256" key="6">
    <source>
        <dbReference type="ARBA" id="ARBA00022729"/>
    </source>
</evidence>
<evidence type="ECO:0000256" key="1">
    <source>
        <dbReference type="ARBA" id="ARBA00001947"/>
    </source>
</evidence>
<feature type="active site" description="Proton donor/acceptor" evidence="10">
    <location>
        <position position="330"/>
    </location>
</feature>
<evidence type="ECO:0000256" key="7">
    <source>
        <dbReference type="ARBA" id="ARBA00022801"/>
    </source>
</evidence>
<dbReference type="GO" id="GO:0004181">
    <property type="term" value="F:metallocarboxypeptidase activity"/>
    <property type="evidence" value="ECO:0007669"/>
    <property type="project" value="InterPro"/>
</dbReference>
<reference evidence="12" key="2">
    <citation type="submission" date="2015-02" db="UniProtKB">
        <authorList>
            <consortium name="EnsemblMetazoa"/>
        </authorList>
    </citation>
    <scope>IDENTIFICATION</scope>
</reference>
<dbReference type="InterPro" id="IPR000834">
    <property type="entry name" value="Peptidase_M14"/>
</dbReference>
<dbReference type="EnsemblMetazoa" id="SMAR008672-RA">
    <property type="protein sequence ID" value="SMAR008672-PA"/>
    <property type="gene ID" value="SMAR008672"/>
</dbReference>
<dbReference type="OMA" id="KEIHIMV"/>
<dbReference type="STRING" id="126957.T1J4X5"/>
<evidence type="ECO:0000256" key="9">
    <source>
        <dbReference type="ARBA" id="ARBA00023049"/>
    </source>
</evidence>
<dbReference type="SUPFAM" id="SSF53187">
    <property type="entry name" value="Zn-dependent exopeptidases"/>
    <property type="match status" value="2"/>
</dbReference>
<evidence type="ECO:0000313" key="12">
    <source>
        <dbReference type="EnsemblMetazoa" id="SMAR008672-PA"/>
    </source>
</evidence>
<dbReference type="FunFam" id="3.40.630.10:FF:000084">
    <property type="entry name" value="Carboxypeptidase B2"/>
    <property type="match status" value="2"/>
</dbReference>
<evidence type="ECO:0000256" key="4">
    <source>
        <dbReference type="ARBA" id="ARBA00022670"/>
    </source>
</evidence>
<comment type="caution">
    <text evidence="10">Lacks conserved residue(s) required for the propagation of feature annotation.</text>
</comment>
<dbReference type="Proteomes" id="UP000014500">
    <property type="component" value="Unassembled WGS sequence"/>
</dbReference>
<comment type="similarity">
    <text evidence="2 10">Belongs to the peptidase M14 family.</text>
</comment>
<dbReference type="PANTHER" id="PTHR11705:SF91">
    <property type="entry name" value="FI01817P-RELATED"/>
    <property type="match status" value="1"/>
</dbReference>
<dbReference type="CDD" id="cd03860">
    <property type="entry name" value="M14_CP_A-B_like"/>
    <property type="match status" value="1"/>
</dbReference>
<dbReference type="PROSITE" id="PS52035">
    <property type="entry name" value="PEPTIDASE_M14"/>
    <property type="match status" value="2"/>
</dbReference>
<dbReference type="SMART" id="SM00631">
    <property type="entry name" value="Zn_pept"/>
    <property type="match status" value="2"/>
</dbReference>
<keyword evidence="13" id="KW-1185">Reference proteome</keyword>
<dbReference type="InterPro" id="IPR057247">
    <property type="entry name" value="CARBOXYPEPT_ZN_2"/>
</dbReference>
<evidence type="ECO:0000256" key="8">
    <source>
        <dbReference type="ARBA" id="ARBA00022833"/>
    </source>
</evidence>
<keyword evidence="8" id="KW-0862">Zinc</keyword>
<keyword evidence="3" id="KW-0121">Carboxypeptidase</keyword>
<dbReference type="GO" id="GO:0006508">
    <property type="term" value="P:proteolysis"/>
    <property type="evidence" value="ECO:0007669"/>
    <property type="project" value="UniProtKB-KW"/>
</dbReference>
<comment type="cofactor">
    <cofactor evidence="1">
        <name>Zn(2+)</name>
        <dbReference type="ChEBI" id="CHEBI:29105"/>
    </cofactor>
</comment>
<accession>T1J4X5</accession>
<dbReference type="PRINTS" id="PR00765">
    <property type="entry name" value="CRBOXYPTASEA"/>
</dbReference>
<keyword evidence="4" id="KW-0645">Protease</keyword>
<dbReference type="eggNOG" id="KOG2650">
    <property type="taxonomic scope" value="Eukaryota"/>
</dbReference>
<evidence type="ECO:0000256" key="2">
    <source>
        <dbReference type="ARBA" id="ARBA00005988"/>
    </source>
</evidence>
<protein>
    <recommendedName>
        <fullName evidence="11">Peptidase M14 domain-containing protein</fullName>
    </recommendedName>
</protein>
<name>T1J4X5_STRMM</name>
<feature type="domain" description="Peptidase M14" evidence="11">
    <location>
        <begin position="360"/>
        <end position="610"/>
    </location>
</feature>
<proteinExistence type="inferred from homology"/>
<keyword evidence="9" id="KW-0482">Metalloprotease</keyword>
<dbReference type="EMBL" id="JH431850">
    <property type="status" value="NOT_ANNOTATED_CDS"/>
    <property type="molecule type" value="Genomic_DNA"/>
</dbReference>
<dbReference type="InterPro" id="IPR057246">
    <property type="entry name" value="CARBOXYPEPT_ZN_1"/>
</dbReference>
<sequence length="610" mass="70083">MIPPRIAVKFKKTLQTLKIPNFILIDNVQRVISEERKANEGPLNFFPFTRTLTWNKYHRLDTIYQYLEQLANANPHIAKVINIGKSFEGRALKLIKIGSSRSSQNKPAIWIDAGIHAREWIAPATTLYIIDQASATLNLYFYFNIIQLLNFQLVNNYKHNKELVDQVVWYILPVVNPDGYEYSHTNQRLWRKTRSTNRNLVCTGVDGNRNFDFNWNQGGSSSNSCSQTYHGPYAFSEPETKAIAKFILDNKNQIKFFLSLHSYSQVLLVPWGHTSKLPDDFVQLESIGKKAMDTLTLVHGTPYEVGNTNLIISPDWAKGIAGIKYSYVLELRDKGRYGFMLPPLQILPTGQETWEAIYRFLNWLSISHPLYGHLVTIGRSFEGKPLRVVKVKFVVNIWGHVKPAVGIDAGMHAREWISPVTAVFIIDQVVFPTMFLEIRKILTLLRFISDKIDWYILPVLNPDGYEFSHQKLRLWRKTRSMRVGNSSYNCIGSDGNRNFGFFWNRVGTSSNPCSEVYAGVRAFSESETRAVADFVPRTPNIKLFLSLHSYKLLLMPWGHTRSRPIMRKWSTNTTSGVSTDWAKGVAGIKCTYILYHDLALTELKIKFYDF</sequence>
<evidence type="ECO:0000259" key="11">
    <source>
        <dbReference type="PROSITE" id="PS52035"/>
    </source>
</evidence>
<evidence type="ECO:0000256" key="3">
    <source>
        <dbReference type="ARBA" id="ARBA00022645"/>
    </source>
</evidence>
<dbReference type="PANTHER" id="PTHR11705">
    <property type="entry name" value="PROTEASE FAMILY M14 CARBOXYPEPTIDASE A,B"/>
    <property type="match status" value="1"/>
</dbReference>